<dbReference type="PANTHER" id="PTHR32089:SF112">
    <property type="entry name" value="LYSOZYME-LIKE PROTEIN-RELATED"/>
    <property type="match status" value="1"/>
</dbReference>
<dbReference type="SMART" id="SM00283">
    <property type="entry name" value="MA"/>
    <property type="match status" value="1"/>
</dbReference>
<dbReference type="GO" id="GO:0007165">
    <property type="term" value="P:signal transduction"/>
    <property type="evidence" value="ECO:0007669"/>
    <property type="project" value="UniProtKB-KW"/>
</dbReference>
<dbReference type="SUPFAM" id="SSF58104">
    <property type="entry name" value="Methyl-accepting chemotaxis protein (MCP) signaling domain"/>
    <property type="match status" value="1"/>
</dbReference>
<gene>
    <name evidence="4" type="ordered locus">DSY4770</name>
</gene>
<dbReference type="STRING" id="138119.DSY4770"/>
<evidence type="ECO:0000256" key="1">
    <source>
        <dbReference type="ARBA" id="ARBA00023224"/>
    </source>
</evidence>
<dbReference type="Pfam" id="PF00015">
    <property type="entry name" value="MCPsignal"/>
    <property type="match status" value="1"/>
</dbReference>
<dbReference type="InterPro" id="IPR004089">
    <property type="entry name" value="MCPsignal_dom"/>
</dbReference>
<evidence type="ECO:0000256" key="2">
    <source>
        <dbReference type="PROSITE-ProRule" id="PRU00284"/>
    </source>
</evidence>
<dbReference type="Proteomes" id="UP000001946">
    <property type="component" value="Chromosome"/>
</dbReference>
<evidence type="ECO:0000259" key="3">
    <source>
        <dbReference type="PROSITE" id="PS50111"/>
    </source>
</evidence>
<dbReference type="eggNOG" id="COG0840">
    <property type="taxonomic scope" value="Bacteria"/>
</dbReference>
<evidence type="ECO:0000313" key="5">
    <source>
        <dbReference type="Proteomes" id="UP000001946"/>
    </source>
</evidence>
<dbReference type="Gene3D" id="1.10.287.950">
    <property type="entry name" value="Methyl-accepting chemotaxis protein"/>
    <property type="match status" value="1"/>
</dbReference>
<proteinExistence type="predicted"/>
<sequence>MRRLKMTSHSESDEKFFESIKKIFYIFATFFPSDVFTSLTDTEKYLIIQQGKTIQLDLYENKEFNKGGASDKAIKTREKQSVHYPKEKYGLPIIVYAIPLINSETNNILGTFNYAISQEQEQNVMDMVLELQSFAQELTAASEELAGCALELANDSENMDRAVQEAEKKFNKTDKILSYTRNIADTTNLLGLNAAIEAGRAGMQGMGFAVVAEEIRKLAQSSKNSSTEITAILSEMKADINHISEAVNKFASISQGQAASTEQIASASERLVALSEKLAGISKNLL</sequence>
<dbReference type="PANTHER" id="PTHR32089">
    <property type="entry name" value="METHYL-ACCEPTING CHEMOTAXIS PROTEIN MCPB"/>
    <property type="match status" value="1"/>
</dbReference>
<dbReference type="HOGENOM" id="CLU_043276_0_0_9"/>
<dbReference type="EMBL" id="AP008230">
    <property type="protein sequence ID" value="BAE86559.1"/>
    <property type="molecule type" value="Genomic_DNA"/>
</dbReference>
<evidence type="ECO:0000313" key="4">
    <source>
        <dbReference type="EMBL" id="BAE86559.1"/>
    </source>
</evidence>
<dbReference type="AlphaFoldDB" id="Q24N33"/>
<keyword evidence="1 2" id="KW-0807">Transducer</keyword>
<organism evidence="4 5">
    <name type="scientific">Desulfitobacterium hafniense (strain Y51)</name>
    <dbReference type="NCBI Taxonomy" id="138119"/>
    <lineage>
        <taxon>Bacteria</taxon>
        <taxon>Bacillati</taxon>
        <taxon>Bacillota</taxon>
        <taxon>Clostridia</taxon>
        <taxon>Eubacteriales</taxon>
        <taxon>Desulfitobacteriaceae</taxon>
        <taxon>Desulfitobacterium</taxon>
    </lineage>
</organism>
<accession>Q24N33</accession>
<feature type="domain" description="Methyl-accepting transducer" evidence="3">
    <location>
        <begin position="128"/>
        <end position="286"/>
    </location>
</feature>
<name>Q24N33_DESHY</name>
<dbReference type="KEGG" id="dsy:DSY4770"/>
<dbReference type="PROSITE" id="PS50111">
    <property type="entry name" value="CHEMOTAXIS_TRANSDUC_2"/>
    <property type="match status" value="1"/>
</dbReference>
<protein>
    <recommendedName>
        <fullName evidence="3">Methyl-accepting transducer domain-containing protein</fullName>
    </recommendedName>
</protein>
<reference evidence="4 5" key="1">
    <citation type="journal article" date="2006" name="J. Bacteriol.">
        <title>Complete genome sequence of the dehalorespiring bacterium Desulfitobacterium hafniense Y51 and comparison with Dehalococcoides ethenogenes 195.</title>
        <authorList>
            <person name="Nonaka H."/>
            <person name="Keresztes G."/>
            <person name="Shinoda Y."/>
            <person name="Ikenaga Y."/>
            <person name="Abe M."/>
            <person name="Naito K."/>
            <person name="Inatomi K."/>
            <person name="Furukawa K."/>
            <person name="Inui M."/>
            <person name="Yukawa H."/>
        </authorList>
    </citation>
    <scope>NUCLEOTIDE SEQUENCE [LARGE SCALE GENOMIC DNA]</scope>
    <source>
        <strain evidence="4 5">Y51</strain>
    </source>
</reference>
<dbReference type="GO" id="GO:0016020">
    <property type="term" value="C:membrane"/>
    <property type="evidence" value="ECO:0007669"/>
    <property type="project" value="InterPro"/>
</dbReference>
<keyword evidence="5" id="KW-1185">Reference proteome</keyword>